<dbReference type="Proteomes" id="UP001223586">
    <property type="component" value="Unassembled WGS sequence"/>
</dbReference>
<keyword evidence="3" id="KW-0804">Transcription</keyword>
<evidence type="ECO:0000256" key="3">
    <source>
        <dbReference type="ARBA" id="ARBA00023163"/>
    </source>
</evidence>
<gene>
    <name evidence="5" type="ORF">J2S08_002975</name>
</gene>
<dbReference type="SUPFAM" id="SSF46689">
    <property type="entry name" value="Homeodomain-like"/>
    <property type="match status" value="2"/>
</dbReference>
<proteinExistence type="predicted"/>
<sequence>MQHKVTIQQTIHYIEQHLHEALSLESIAAYAGFSKFHFHRLFQKHIGMSATEYVRIRRLANAASLLLHTKERIIDIAFYYQFESQEVFTRAFKKVYHLPPGQYRKIMAAFNQKKEEMKLEKQAKNGWFLSGSHPFHYKIGIDREVFHQGKASGYLKSFTVKDDDEFATMMQQFKADKYRGKRMRLSCFMKTEQVKIFSGMWMRVDSASEDVLQFDNMHNRPIVGNTNWNHYSIVLDVPQNSAIISFGIILTGTGTVWADAFIFEEVDHHVPSTNLEFSFELLDKPTNLHFEEPLEE</sequence>
<dbReference type="InterPro" id="IPR050959">
    <property type="entry name" value="MarA-like"/>
</dbReference>
<dbReference type="PROSITE" id="PS01124">
    <property type="entry name" value="HTH_ARAC_FAMILY_2"/>
    <property type="match status" value="1"/>
</dbReference>
<accession>A0ABT9WUW7</accession>
<dbReference type="InterPro" id="IPR018060">
    <property type="entry name" value="HTH_AraC"/>
</dbReference>
<comment type="caution">
    <text evidence="5">The sequence shown here is derived from an EMBL/GenBank/DDBJ whole genome shotgun (WGS) entry which is preliminary data.</text>
</comment>
<protein>
    <submittedName>
        <fullName evidence="5">AraC-like DNA-binding protein</fullName>
    </submittedName>
</protein>
<organism evidence="5 6">
    <name type="scientific">Bacillus chungangensis</name>
    <dbReference type="NCBI Taxonomy" id="587633"/>
    <lineage>
        <taxon>Bacteria</taxon>
        <taxon>Bacillati</taxon>
        <taxon>Bacillota</taxon>
        <taxon>Bacilli</taxon>
        <taxon>Bacillales</taxon>
        <taxon>Bacillaceae</taxon>
        <taxon>Bacillus</taxon>
    </lineage>
</organism>
<evidence type="ECO:0000256" key="1">
    <source>
        <dbReference type="ARBA" id="ARBA00023015"/>
    </source>
</evidence>
<reference evidence="5 6" key="1">
    <citation type="submission" date="2023-07" db="EMBL/GenBank/DDBJ databases">
        <title>Genomic Encyclopedia of Type Strains, Phase IV (KMG-IV): sequencing the most valuable type-strain genomes for metagenomic binning, comparative biology and taxonomic classification.</title>
        <authorList>
            <person name="Goeker M."/>
        </authorList>
    </citation>
    <scope>NUCLEOTIDE SEQUENCE [LARGE SCALE GENOMIC DNA]</scope>
    <source>
        <strain evidence="5 6">DSM 23837</strain>
    </source>
</reference>
<evidence type="ECO:0000313" key="5">
    <source>
        <dbReference type="EMBL" id="MDQ0177096.1"/>
    </source>
</evidence>
<dbReference type="Pfam" id="PF12833">
    <property type="entry name" value="HTH_18"/>
    <property type="match status" value="1"/>
</dbReference>
<dbReference type="InterPro" id="IPR009057">
    <property type="entry name" value="Homeodomain-like_sf"/>
</dbReference>
<dbReference type="PANTHER" id="PTHR47504">
    <property type="entry name" value="RIGHT ORIGIN-BINDING PROTEIN"/>
    <property type="match status" value="1"/>
</dbReference>
<dbReference type="RefSeq" id="WP_307230797.1">
    <property type="nucleotide sequence ID" value="NZ_JAUSTT010000018.1"/>
</dbReference>
<dbReference type="PANTHER" id="PTHR47504:SF6">
    <property type="entry name" value="ARAC-FAMILY TRANSCRIPTIONAL REGULATOR"/>
    <property type="match status" value="1"/>
</dbReference>
<evidence type="ECO:0000313" key="6">
    <source>
        <dbReference type="Proteomes" id="UP001223586"/>
    </source>
</evidence>
<dbReference type="Gene3D" id="1.10.10.60">
    <property type="entry name" value="Homeodomain-like"/>
    <property type="match status" value="2"/>
</dbReference>
<name>A0ABT9WUW7_9BACI</name>
<dbReference type="SMART" id="SM00342">
    <property type="entry name" value="HTH_ARAC"/>
    <property type="match status" value="1"/>
</dbReference>
<feature type="domain" description="HTH araC/xylS-type" evidence="4">
    <location>
        <begin position="8"/>
        <end position="106"/>
    </location>
</feature>
<keyword evidence="1" id="KW-0805">Transcription regulation</keyword>
<keyword evidence="6" id="KW-1185">Reference proteome</keyword>
<evidence type="ECO:0000259" key="4">
    <source>
        <dbReference type="PROSITE" id="PS01124"/>
    </source>
</evidence>
<dbReference type="Gene3D" id="2.60.120.260">
    <property type="entry name" value="Galactose-binding domain-like"/>
    <property type="match status" value="1"/>
</dbReference>
<evidence type="ECO:0000256" key="2">
    <source>
        <dbReference type="ARBA" id="ARBA00023125"/>
    </source>
</evidence>
<dbReference type="EMBL" id="JAUSTT010000018">
    <property type="protein sequence ID" value="MDQ0177096.1"/>
    <property type="molecule type" value="Genomic_DNA"/>
</dbReference>
<keyword evidence="2" id="KW-0238">DNA-binding</keyword>